<proteinExistence type="predicted"/>
<organism evidence="1 2">
    <name type="scientific">Capnocytophaga ochracea F0287</name>
    <dbReference type="NCBI Taxonomy" id="873517"/>
    <lineage>
        <taxon>Bacteria</taxon>
        <taxon>Pseudomonadati</taxon>
        <taxon>Bacteroidota</taxon>
        <taxon>Flavobacteriia</taxon>
        <taxon>Flavobacteriales</taxon>
        <taxon>Flavobacteriaceae</taxon>
        <taxon>Capnocytophaga</taxon>
    </lineage>
</organism>
<dbReference type="AlphaFoldDB" id="E4MTZ2"/>
<name>E4MTZ2_CAPOC</name>
<dbReference type="HOGENOM" id="CLU_1607875_0_0_10"/>
<evidence type="ECO:0000313" key="2">
    <source>
        <dbReference type="Proteomes" id="UP000005391"/>
    </source>
</evidence>
<dbReference type="Proteomes" id="UP000005391">
    <property type="component" value="Unassembled WGS sequence"/>
</dbReference>
<dbReference type="EMBL" id="AEOH01000043">
    <property type="protein sequence ID" value="EFS96948.1"/>
    <property type="molecule type" value="Genomic_DNA"/>
</dbReference>
<accession>E4MTZ2</accession>
<evidence type="ECO:0000313" key="1">
    <source>
        <dbReference type="EMBL" id="EFS96948.1"/>
    </source>
</evidence>
<dbReference type="eggNOG" id="COG1112">
    <property type="taxonomic scope" value="Bacteria"/>
</dbReference>
<comment type="caution">
    <text evidence="1">The sequence shown here is derived from an EMBL/GenBank/DDBJ whole genome shotgun (WGS) entry which is preliminary data.</text>
</comment>
<protein>
    <submittedName>
        <fullName evidence="1">Uncharacterized protein</fullName>
    </submittedName>
</protein>
<reference evidence="1 2" key="1">
    <citation type="submission" date="2010-10" db="EMBL/GenBank/DDBJ databases">
        <authorList>
            <person name="Muzny D."/>
            <person name="Qin X."/>
            <person name="Deng J."/>
            <person name="Jiang H."/>
            <person name="Liu Y."/>
            <person name="Qu J."/>
            <person name="Song X.-Z."/>
            <person name="Zhang L."/>
            <person name="Thornton R."/>
            <person name="Coyle M."/>
            <person name="Francisco L."/>
            <person name="Jackson L."/>
            <person name="Javaid M."/>
            <person name="Korchina V."/>
            <person name="Kovar C."/>
            <person name="Mata R."/>
            <person name="Mathew T."/>
            <person name="Ngo R."/>
            <person name="Nguyen L."/>
            <person name="Nguyen N."/>
            <person name="Okwuonu G."/>
            <person name="Ongeri F."/>
            <person name="Pham C."/>
            <person name="Simmons D."/>
            <person name="Wilczek-Boney K."/>
            <person name="Hale W."/>
            <person name="Jakkamsetti A."/>
            <person name="Pham P."/>
            <person name="Ruth R."/>
            <person name="San Lucas F."/>
            <person name="Warren J."/>
            <person name="Zhang J."/>
            <person name="Zhao Z."/>
            <person name="Zhou C."/>
            <person name="Zhu D."/>
            <person name="Lee S."/>
            <person name="Bess C."/>
            <person name="Blankenburg K."/>
            <person name="Forbes L."/>
            <person name="Fu Q."/>
            <person name="Gubbala S."/>
            <person name="Hirani K."/>
            <person name="Jayaseelan J.C."/>
            <person name="Lara F."/>
            <person name="Munidasa M."/>
            <person name="Palculict T."/>
            <person name="Patil S."/>
            <person name="Pu L.-L."/>
            <person name="Saada N."/>
            <person name="Tang L."/>
            <person name="Weissenberger G."/>
            <person name="Zhu Y."/>
            <person name="Hemphill L."/>
            <person name="Shang Y."/>
            <person name="Youmans B."/>
            <person name="Ayvaz T."/>
            <person name="Ross M."/>
            <person name="Santibanez J."/>
            <person name="Aqrawi P."/>
            <person name="Gross S."/>
            <person name="Joshi V."/>
            <person name="Fowler G."/>
            <person name="Nazareth L."/>
            <person name="Reid J."/>
            <person name="Worley K."/>
            <person name="Petrosino J."/>
            <person name="Highlander S."/>
            <person name="Gibbs R."/>
        </authorList>
    </citation>
    <scope>NUCLEOTIDE SEQUENCE [LARGE SCALE GENOMIC DNA]</scope>
    <source>
        <strain evidence="1 2">F0287</strain>
    </source>
</reference>
<gene>
    <name evidence="1" type="ORF">HMPREF1977_1864</name>
</gene>
<sequence>MNQEVFTALQNKLKVGNRRGVHLNALPGASRYKFDIARLSAIFKSLPERFILDLLTLRNLNFSFSIHDTESTDIDIPRSPQEGQASKNIPKEREATLEKLVDSIENLMFQSEVITSEKGGEHTRLWFPHTVASGYGRWTTHGGTYPNLVGEDKACYPNEYVGNKP</sequence>